<name>A0AAV5RYN4_MAUHU</name>
<comment type="caution">
    <text evidence="6">The sequence shown here is derived from an EMBL/GenBank/DDBJ whole genome shotgun (WGS) entry which is preliminary data.</text>
</comment>
<dbReference type="InterPro" id="IPR017862">
    <property type="entry name" value="SKI-int_prot_SKIP"/>
</dbReference>
<evidence type="ECO:0000256" key="1">
    <source>
        <dbReference type="ARBA" id="ARBA00010197"/>
    </source>
</evidence>
<feature type="domain" description="SKI-interacting protein SKIP SNW" evidence="5">
    <location>
        <begin position="113"/>
        <end position="263"/>
    </location>
</feature>
<keyword evidence="7" id="KW-1185">Reference proteome</keyword>
<dbReference type="Proteomes" id="UP001377567">
    <property type="component" value="Unassembled WGS sequence"/>
</dbReference>
<dbReference type="InterPro" id="IPR004015">
    <property type="entry name" value="SKI-int_prot_SKIP_SNW-dom"/>
</dbReference>
<dbReference type="GO" id="GO:0005681">
    <property type="term" value="C:spliceosomal complex"/>
    <property type="evidence" value="ECO:0007669"/>
    <property type="project" value="UniProtKB-UniRule"/>
</dbReference>
<feature type="region of interest" description="Disordered" evidence="4">
    <location>
        <begin position="1"/>
        <end position="57"/>
    </location>
</feature>
<gene>
    <name evidence="6" type="ORF">DAKH74_024680</name>
</gene>
<dbReference type="AlphaFoldDB" id="A0AAV5RYN4"/>
<evidence type="ECO:0000259" key="5">
    <source>
        <dbReference type="Pfam" id="PF02731"/>
    </source>
</evidence>
<keyword evidence="3" id="KW-0747">Spliceosome</keyword>
<organism evidence="6 7">
    <name type="scientific">Maudiozyma humilis</name>
    <name type="common">Sour dough yeast</name>
    <name type="synonym">Kazachstania humilis</name>
    <dbReference type="NCBI Taxonomy" id="51915"/>
    <lineage>
        <taxon>Eukaryota</taxon>
        <taxon>Fungi</taxon>
        <taxon>Dikarya</taxon>
        <taxon>Ascomycota</taxon>
        <taxon>Saccharomycotina</taxon>
        <taxon>Saccharomycetes</taxon>
        <taxon>Saccharomycetales</taxon>
        <taxon>Saccharomycetaceae</taxon>
        <taxon>Maudiozyma</taxon>
    </lineage>
</organism>
<reference evidence="6 7" key="1">
    <citation type="journal article" date="2023" name="Elife">
        <title>Identification of key yeast species and microbe-microbe interactions impacting larval growth of Drosophila in the wild.</title>
        <authorList>
            <person name="Mure A."/>
            <person name="Sugiura Y."/>
            <person name="Maeda R."/>
            <person name="Honda K."/>
            <person name="Sakurai N."/>
            <person name="Takahashi Y."/>
            <person name="Watada M."/>
            <person name="Katoh T."/>
            <person name="Gotoh A."/>
            <person name="Gotoh Y."/>
            <person name="Taniguchi I."/>
            <person name="Nakamura K."/>
            <person name="Hayashi T."/>
            <person name="Katayama T."/>
            <person name="Uemura T."/>
            <person name="Hattori Y."/>
        </authorList>
    </citation>
    <scope>NUCLEOTIDE SEQUENCE [LARGE SCALE GENOMIC DNA]</scope>
    <source>
        <strain evidence="6 7">KH-74</strain>
    </source>
</reference>
<dbReference type="Pfam" id="PF02731">
    <property type="entry name" value="SKIP_SNW"/>
    <property type="match status" value="1"/>
</dbReference>
<sequence length="433" mass="47303">MSFSSLLPPPERTKSASKGTVLPGRKAEEAKSQALTKAGADSQRGSNTPEEASRNLHDQIAANVHFEDFIPLRQRDFSMDIPQPTAADIQASYNKTLNFLKSLQAENIEKNTNPKKAVVKNTTIGSRAVKITTAVQDPLQPARFKKSGKVYTPNLEEDATPTTILHDNSAPKLTAEERAKWKIPALVSQWKNPKGYTVERVTGNGEGTGIADVNDGFSELSSALEQADRDAKDRLRKKSEAKQLAYEQEVRAKEEKLQLLAARRFRGETSSTTRKEPLWIEKSHTSTHTNNKPQTAKAQGVLIERLRELAHQEGRDVSDKVLLGTAKATATPEVGYDSRLFLKGARSGARQQAEQVYTDPLFAQQGVDSIYRTDYSKLDDRVAAESAGPGDDGSVMATVGSASGTNRGPIEFSRASDAKSSSKSSEHGLQLQK</sequence>
<keyword evidence="3" id="KW-0508">mRNA splicing</keyword>
<evidence type="ECO:0000313" key="6">
    <source>
        <dbReference type="EMBL" id="GMM55852.1"/>
    </source>
</evidence>
<evidence type="ECO:0000256" key="2">
    <source>
        <dbReference type="ARBA" id="ARBA00022160"/>
    </source>
</evidence>
<dbReference type="EMBL" id="BTGD01000006">
    <property type="protein sequence ID" value="GMM55852.1"/>
    <property type="molecule type" value="Genomic_DNA"/>
</dbReference>
<feature type="region of interest" description="Disordered" evidence="4">
    <location>
        <begin position="382"/>
        <end position="433"/>
    </location>
</feature>
<comment type="similarity">
    <text evidence="1 3">Belongs to the SNW family.</text>
</comment>
<keyword evidence="3" id="KW-0539">Nucleus</keyword>
<proteinExistence type="inferred from homology"/>
<dbReference type="PANTHER" id="PTHR12096">
    <property type="entry name" value="NUCLEAR PROTEIN SKIP-RELATED"/>
    <property type="match status" value="1"/>
</dbReference>
<feature type="compositionally biased region" description="Low complexity" evidence="4">
    <location>
        <begin position="413"/>
        <end position="423"/>
    </location>
</feature>
<dbReference type="GO" id="GO:0000398">
    <property type="term" value="P:mRNA splicing, via spliceosome"/>
    <property type="evidence" value="ECO:0007669"/>
    <property type="project" value="InterPro"/>
</dbReference>
<comment type="subunit">
    <text evidence="3">Associated with the spliceosome.</text>
</comment>
<protein>
    <recommendedName>
        <fullName evidence="2 3">Pre-mRNA-processing protein 45</fullName>
    </recommendedName>
</protein>
<evidence type="ECO:0000256" key="4">
    <source>
        <dbReference type="SAM" id="MobiDB-lite"/>
    </source>
</evidence>
<evidence type="ECO:0000313" key="7">
    <source>
        <dbReference type="Proteomes" id="UP001377567"/>
    </source>
</evidence>
<evidence type="ECO:0000256" key="3">
    <source>
        <dbReference type="RuleBase" id="RU367140"/>
    </source>
</evidence>
<comment type="subcellular location">
    <subcellularLocation>
        <location evidence="3">Nucleus</location>
    </subcellularLocation>
</comment>
<comment type="function">
    <text evidence="3">Involved in pre-mRNA splicing.</text>
</comment>
<accession>A0AAV5RYN4</accession>
<keyword evidence="3" id="KW-0507">mRNA processing</keyword>